<organism evidence="5 6">
    <name type="scientific">Candidatus Vogelbacteria bacterium CG10_big_fil_rev_8_21_14_0_10_45_14</name>
    <dbReference type="NCBI Taxonomy" id="1975042"/>
    <lineage>
        <taxon>Bacteria</taxon>
        <taxon>Candidatus Vogeliibacteriota</taxon>
    </lineage>
</organism>
<accession>A0A2H0RKN7</accession>
<dbReference type="Gene3D" id="2.60.40.1180">
    <property type="entry name" value="Golgi alpha-mannosidase II"/>
    <property type="match status" value="1"/>
</dbReference>
<proteinExistence type="predicted"/>
<dbReference type="InterPro" id="IPR013780">
    <property type="entry name" value="Glyco_hydro_b"/>
</dbReference>
<evidence type="ECO:0000256" key="3">
    <source>
        <dbReference type="ARBA" id="ARBA00022691"/>
    </source>
</evidence>
<protein>
    <submittedName>
        <fullName evidence="5">SAM-dependent methyltransferase</fullName>
    </submittedName>
</protein>
<keyword evidence="2 5" id="KW-0808">Transferase</keyword>
<sequence length="291" mass="32854">MFVATNWEDYELVDAGGGEKLERWGSFLLRRPDPEAFWSKTLPTSEWDKADGYYNRKDGAGKWHWKNKVPESWQIRRKDLGFVIRTKGFKHTGLFPEQAIHWEWLQSILTPASIVSTRETGAKVLNLFGYTGGSTLACASVGANVTHVDASKGIVSWAKENLIASGLGNAPVRFIVDDVFKFVAREERRGNRYHGIIMDPPVYGRGTKGEAWKIDEMLLPLVKRCKRLLTDKPLFFLLNTYVSGISPTTLHNIMRTEFPEFNNIQSGELGLVMKSNGLTLPAGSFVRWTTI</sequence>
<keyword evidence="3" id="KW-0949">S-adenosyl-L-methionine</keyword>
<dbReference type="GO" id="GO:0008168">
    <property type="term" value="F:methyltransferase activity"/>
    <property type="evidence" value="ECO:0007669"/>
    <property type="project" value="UniProtKB-KW"/>
</dbReference>
<dbReference type="AlphaFoldDB" id="A0A2H0RKN7"/>
<evidence type="ECO:0000259" key="4">
    <source>
        <dbReference type="Pfam" id="PF10672"/>
    </source>
</evidence>
<evidence type="ECO:0000313" key="5">
    <source>
        <dbReference type="EMBL" id="PIR46996.1"/>
    </source>
</evidence>
<feature type="domain" description="S-adenosylmethionine-dependent methyltransferase" evidence="4">
    <location>
        <begin position="55"/>
        <end position="207"/>
    </location>
</feature>
<dbReference type="InterPro" id="IPR019614">
    <property type="entry name" value="SAM-dep_methyl-trfase"/>
</dbReference>
<reference evidence="5 6" key="1">
    <citation type="submission" date="2017-09" db="EMBL/GenBank/DDBJ databases">
        <title>Depth-based differentiation of microbial function through sediment-hosted aquifers and enrichment of novel symbionts in the deep terrestrial subsurface.</title>
        <authorList>
            <person name="Probst A.J."/>
            <person name="Ladd B."/>
            <person name="Jarett J.K."/>
            <person name="Geller-Mcgrath D.E."/>
            <person name="Sieber C.M."/>
            <person name="Emerson J.B."/>
            <person name="Anantharaman K."/>
            <person name="Thomas B.C."/>
            <person name="Malmstrom R."/>
            <person name="Stieglmeier M."/>
            <person name="Klingl A."/>
            <person name="Woyke T."/>
            <person name="Ryan C.M."/>
            <person name="Banfield J.F."/>
        </authorList>
    </citation>
    <scope>NUCLEOTIDE SEQUENCE [LARGE SCALE GENOMIC DNA]</scope>
    <source>
        <strain evidence="5">CG10_big_fil_rev_8_21_14_0_10_45_14</strain>
    </source>
</reference>
<dbReference type="PANTHER" id="PTHR43042:SF2">
    <property type="entry name" value="SAM-DEPENDENT METHYLTRANSFERASE"/>
    <property type="match status" value="1"/>
</dbReference>
<dbReference type="Pfam" id="PF10672">
    <property type="entry name" value="Methyltrans_SAM"/>
    <property type="match status" value="1"/>
</dbReference>
<evidence type="ECO:0000313" key="6">
    <source>
        <dbReference type="Proteomes" id="UP000230833"/>
    </source>
</evidence>
<keyword evidence="1 5" id="KW-0489">Methyltransferase</keyword>
<dbReference type="Proteomes" id="UP000230833">
    <property type="component" value="Unassembled WGS sequence"/>
</dbReference>
<evidence type="ECO:0000256" key="1">
    <source>
        <dbReference type="ARBA" id="ARBA00022603"/>
    </source>
</evidence>
<evidence type="ECO:0000256" key="2">
    <source>
        <dbReference type="ARBA" id="ARBA00022679"/>
    </source>
</evidence>
<dbReference type="InterPro" id="IPR029063">
    <property type="entry name" value="SAM-dependent_MTases_sf"/>
</dbReference>
<name>A0A2H0RKN7_9BACT</name>
<dbReference type="Gene3D" id="3.40.50.150">
    <property type="entry name" value="Vaccinia Virus protein VP39"/>
    <property type="match status" value="1"/>
</dbReference>
<dbReference type="EMBL" id="PCYL01000015">
    <property type="protein sequence ID" value="PIR46996.1"/>
    <property type="molecule type" value="Genomic_DNA"/>
</dbReference>
<gene>
    <name evidence="5" type="ORF">COV07_01285</name>
</gene>
<dbReference type="PANTHER" id="PTHR43042">
    <property type="entry name" value="SAM-DEPENDENT METHYLTRANSFERASE"/>
    <property type="match status" value="1"/>
</dbReference>
<dbReference type="SUPFAM" id="SSF53335">
    <property type="entry name" value="S-adenosyl-L-methionine-dependent methyltransferases"/>
    <property type="match status" value="1"/>
</dbReference>
<dbReference type="CDD" id="cd02440">
    <property type="entry name" value="AdoMet_MTases"/>
    <property type="match status" value="1"/>
</dbReference>
<comment type="caution">
    <text evidence="5">The sequence shown here is derived from an EMBL/GenBank/DDBJ whole genome shotgun (WGS) entry which is preliminary data.</text>
</comment>
<dbReference type="GO" id="GO:0032259">
    <property type="term" value="P:methylation"/>
    <property type="evidence" value="ECO:0007669"/>
    <property type="project" value="UniProtKB-KW"/>
</dbReference>